<evidence type="ECO:0000256" key="11">
    <source>
        <dbReference type="ARBA" id="ARBA00023136"/>
    </source>
</evidence>
<keyword evidence="16" id="KW-1185">Reference proteome</keyword>
<dbReference type="PROSITE" id="PS00107">
    <property type="entry name" value="PROTEIN_KINASE_ATP"/>
    <property type="match status" value="1"/>
</dbReference>
<gene>
    <name evidence="15" type="ORF">SEVIR_2G068200v2</name>
</gene>
<evidence type="ECO:0000256" key="5">
    <source>
        <dbReference type="ARBA" id="ARBA00022729"/>
    </source>
</evidence>
<evidence type="ECO:0000256" key="7">
    <source>
        <dbReference type="ARBA" id="ARBA00022741"/>
    </source>
</evidence>
<dbReference type="GO" id="GO:0005524">
    <property type="term" value="F:ATP binding"/>
    <property type="evidence" value="ECO:0007669"/>
    <property type="project" value="UniProtKB-UniRule"/>
</dbReference>
<keyword evidence="5" id="KW-0732">Signal</keyword>
<evidence type="ECO:0000259" key="13">
    <source>
        <dbReference type="PROSITE" id="PS50011"/>
    </source>
</evidence>
<evidence type="ECO:0000256" key="6">
    <source>
        <dbReference type="ARBA" id="ARBA00022737"/>
    </source>
</evidence>
<reference evidence="15" key="1">
    <citation type="submission" date="2019-03" db="EMBL/GenBank/DDBJ databases">
        <title>WGS assembly of Setaria viridis.</title>
        <authorList>
            <person name="Huang P."/>
            <person name="Jenkins J."/>
            <person name="Grimwood J."/>
            <person name="Barry K."/>
            <person name="Healey A."/>
            <person name="Mamidi S."/>
            <person name="Sreedasyam A."/>
            <person name="Shu S."/>
            <person name="Feldman M."/>
            <person name="Wu J."/>
            <person name="Yu Y."/>
            <person name="Chen C."/>
            <person name="Johnson J."/>
            <person name="Rokhsar D."/>
            <person name="Baxter I."/>
            <person name="Schmutz J."/>
            <person name="Brutnell T."/>
            <person name="Kellogg E."/>
        </authorList>
    </citation>
    <scope>NUCLEOTIDE SEQUENCE [LARGE SCALE GENOMIC DNA]</scope>
</reference>
<dbReference type="Gene3D" id="3.30.200.20">
    <property type="entry name" value="Phosphorylase Kinase, domain 1"/>
    <property type="match status" value="1"/>
</dbReference>
<feature type="binding site" evidence="12">
    <location>
        <position position="109"/>
    </location>
    <ligand>
        <name>ATP</name>
        <dbReference type="ChEBI" id="CHEBI:30616"/>
    </ligand>
</feature>
<evidence type="ECO:0000313" key="16">
    <source>
        <dbReference type="Proteomes" id="UP000298652"/>
    </source>
</evidence>
<evidence type="ECO:0000256" key="3">
    <source>
        <dbReference type="ARBA" id="ARBA00022679"/>
    </source>
</evidence>
<evidence type="ECO:0000256" key="12">
    <source>
        <dbReference type="PROSITE-ProRule" id="PRU10141"/>
    </source>
</evidence>
<keyword evidence="7 12" id="KW-0547">Nucleotide-binding</keyword>
<dbReference type="EMBL" id="CM016553">
    <property type="protein sequence ID" value="TKW30895.1"/>
    <property type="molecule type" value="Genomic_DNA"/>
</dbReference>
<keyword evidence="3" id="KW-0808">Transferase</keyword>
<keyword evidence="4" id="KW-0812">Transmembrane</keyword>
<keyword evidence="9 12" id="KW-0067">ATP-binding</keyword>
<feature type="domain" description="Protein kinase" evidence="13">
    <location>
        <begin position="81"/>
        <end position="123"/>
    </location>
</feature>
<dbReference type="PROSITE" id="PS50011">
    <property type="entry name" value="PROTEIN_KINASE_DOM"/>
    <property type="match status" value="1"/>
</dbReference>
<evidence type="ECO:0000256" key="8">
    <source>
        <dbReference type="ARBA" id="ARBA00022777"/>
    </source>
</evidence>
<organism evidence="15 16">
    <name type="scientific">Setaria viridis</name>
    <name type="common">Green bristlegrass</name>
    <name type="synonym">Setaria italica subsp. viridis</name>
    <dbReference type="NCBI Taxonomy" id="4556"/>
    <lineage>
        <taxon>Eukaryota</taxon>
        <taxon>Viridiplantae</taxon>
        <taxon>Streptophyta</taxon>
        <taxon>Embryophyta</taxon>
        <taxon>Tracheophyta</taxon>
        <taxon>Spermatophyta</taxon>
        <taxon>Magnoliopsida</taxon>
        <taxon>Liliopsida</taxon>
        <taxon>Poales</taxon>
        <taxon>Poaceae</taxon>
        <taxon>PACMAD clade</taxon>
        <taxon>Panicoideae</taxon>
        <taxon>Panicodae</taxon>
        <taxon>Paniceae</taxon>
        <taxon>Cenchrinae</taxon>
        <taxon>Setaria</taxon>
    </lineage>
</organism>
<dbReference type="Gene3D" id="3.30.430.20">
    <property type="entry name" value="Gnk2 domain, C-X8-C-X2-C motif"/>
    <property type="match status" value="1"/>
</dbReference>
<keyword evidence="2" id="KW-0723">Serine/threonine-protein kinase</keyword>
<evidence type="ECO:0000256" key="9">
    <source>
        <dbReference type="ARBA" id="ARBA00022840"/>
    </source>
</evidence>
<evidence type="ECO:0000256" key="4">
    <source>
        <dbReference type="ARBA" id="ARBA00022692"/>
    </source>
</evidence>
<feature type="domain" description="Gnk2-homologous" evidence="14">
    <location>
        <begin position="1"/>
        <end position="53"/>
    </location>
</feature>
<sequence length="123" mass="13368">MSLAQCMPDLSAGDCQACLQRLLGTVNSTMVLRMGGKSVRLQAGSRRTQDLEGDEELIWDGKNSEFLVFDFEQVLEATNHFSEENKLGQGGFGAVYKGQFADGSEVAVKRLASHSGQGFTECK</sequence>
<keyword evidence="8" id="KW-0418">Kinase</keyword>
<dbReference type="PANTHER" id="PTHR27002">
    <property type="entry name" value="RECEPTOR-LIKE SERINE/THREONINE-PROTEIN KINASE SD1-8"/>
    <property type="match status" value="1"/>
</dbReference>
<dbReference type="InterPro" id="IPR011009">
    <property type="entry name" value="Kinase-like_dom_sf"/>
</dbReference>
<dbReference type="InterPro" id="IPR017441">
    <property type="entry name" value="Protein_kinase_ATP_BS"/>
</dbReference>
<proteinExistence type="predicted"/>
<dbReference type="SUPFAM" id="SSF56112">
    <property type="entry name" value="Protein kinase-like (PK-like)"/>
    <property type="match status" value="1"/>
</dbReference>
<evidence type="ECO:0000256" key="2">
    <source>
        <dbReference type="ARBA" id="ARBA00022527"/>
    </source>
</evidence>
<keyword evidence="10" id="KW-1133">Transmembrane helix</keyword>
<dbReference type="Gramene" id="TKW30895">
    <property type="protein sequence ID" value="TKW30895"/>
    <property type="gene ID" value="SEVIR_2G068200v2"/>
</dbReference>
<dbReference type="PANTHER" id="PTHR27002:SF345">
    <property type="entry name" value="PROTEIN KINASE DOMAIN-CONTAINING PROTEIN"/>
    <property type="match status" value="1"/>
</dbReference>
<evidence type="ECO:0008006" key="17">
    <source>
        <dbReference type="Google" id="ProtNLM"/>
    </source>
</evidence>
<evidence type="ECO:0000259" key="14">
    <source>
        <dbReference type="PROSITE" id="PS51473"/>
    </source>
</evidence>
<protein>
    <recommendedName>
        <fullName evidence="17">Protein kinase domain-containing protein</fullName>
    </recommendedName>
</protein>
<comment type="subcellular location">
    <subcellularLocation>
        <location evidence="1">Membrane</location>
        <topology evidence="1">Single-pass membrane protein</topology>
    </subcellularLocation>
</comment>
<name>A0A4U6VPR1_SETVI</name>
<dbReference type="Proteomes" id="UP000298652">
    <property type="component" value="Chromosome 2"/>
</dbReference>
<dbReference type="PROSITE" id="PS51473">
    <property type="entry name" value="GNK2"/>
    <property type="match status" value="1"/>
</dbReference>
<dbReference type="InterPro" id="IPR002902">
    <property type="entry name" value="GNK2"/>
</dbReference>
<keyword evidence="6" id="KW-0677">Repeat</keyword>
<dbReference type="GO" id="GO:0005886">
    <property type="term" value="C:plasma membrane"/>
    <property type="evidence" value="ECO:0007669"/>
    <property type="project" value="TreeGrafter"/>
</dbReference>
<accession>A0A4U6VPR1</accession>
<keyword evidence="11" id="KW-0472">Membrane</keyword>
<dbReference type="InterPro" id="IPR000719">
    <property type="entry name" value="Prot_kinase_dom"/>
</dbReference>
<evidence type="ECO:0000313" key="15">
    <source>
        <dbReference type="EMBL" id="TKW30895.1"/>
    </source>
</evidence>
<evidence type="ECO:0000256" key="1">
    <source>
        <dbReference type="ARBA" id="ARBA00004167"/>
    </source>
</evidence>
<dbReference type="AlphaFoldDB" id="A0A4U6VPR1"/>
<dbReference type="InterPro" id="IPR038408">
    <property type="entry name" value="GNK2_sf"/>
</dbReference>
<evidence type="ECO:0000256" key="10">
    <source>
        <dbReference type="ARBA" id="ARBA00022989"/>
    </source>
</evidence>
<dbReference type="GO" id="GO:0004674">
    <property type="term" value="F:protein serine/threonine kinase activity"/>
    <property type="evidence" value="ECO:0007669"/>
    <property type="project" value="UniProtKB-KW"/>
</dbReference>